<evidence type="ECO:0000256" key="1">
    <source>
        <dbReference type="ARBA" id="ARBA00005912"/>
    </source>
</evidence>
<dbReference type="STRING" id="2020962.A0A2N1J966"/>
<dbReference type="PANTHER" id="PTHR20982:SF3">
    <property type="entry name" value="MITOCHONDRIAL RIBOSOME RECYCLING FACTOR PSEUDO 1"/>
    <property type="match status" value="1"/>
</dbReference>
<name>A0A2N1J966_9BASI</name>
<evidence type="ECO:0000256" key="3">
    <source>
        <dbReference type="ARBA" id="ARBA00024909"/>
    </source>
</evidence>
<keyword evidence="7" id="KW-1185">Reference proteome</keyword>
<sequence>MLRALRALHAPTLRPKYAVRMPVRNGRWSAPTCLLTTSAVLAKKKKGGNDKAPPADVAPQLDLDAMEKTMNSAFQRCSENVQSIIGSLGRVDASLLDPVRVTLGKNSKPVFLDQVATVGVRDGMLIVTAYDESSVKHIERAIYSAKLDLTPRVAQDEEGVVLVPVPKPTGETRTLLVQKCVQACEHARVALRNARQTAQKQMKHDLDNKVVSKSEAQKESKKLEEISKQHKLAVDRLASELQKRLQH</sequence>
<feature type="compositionally biased region" description="Basic and acidic residues" evidence="4">
    <location>
        <begin position="202"/>
        <end position="225"/>
    </location>
</feature>
<dbReference type="Pfam" id="PF01765">
    <property type="entry name" value="RRF"/>
    <property type="match status" value="1"/>
</dbReference>
<dbReference type="InterPro" id="IPR023584">
    <property type="entry name" value="Ribosome_recyc_fac_dom"/>
</dbReference>
<keyword evidence="2" id="KW-0648">Protein biosynthesis</keyword>
<dbReference type="Proteomes" id="UP000232875">
    <property type="component" value="Unassembled WGS sequence"/>
</dbReference>
<reference evidence="6 7" key="1">
    <citation type="submission" date="2017-10" db="EMBL/GenBank/DDBJ databases">
        <title>A novel species of cold-tolerant Malassezia isolated from bats.</title>
        <authorList>
            <person name="Lorch J.M."/>
            <person name="Palmer J.M."/>
            <person name="Vanderwolf K.J."/>
            <person name="Schmidt K.Z."/>
            <person name="Verant M.L."/>
            <person name="Weller T.J."/>
            <person name="Blehert D.S."/>
        </authorList>
    </citation>
    <scope>NUCLEOTIDE SEQUENCE [LARGE SCALE GENOMIC DNA]</scope>
    <source>
        <strain evidence="6 7">NWHC:44797-103</strain>
    </source>
</reference>
<gene>
    <name evidence="6" type="ORF">MVES_002751</name>
</gene>
<dbReference type="Gene3D" id="3.30.1360.40">
    <property type="match status" value="1"/>
</dbReference>
<dbReference type="EMBL" id="KZ454992">
    <property type="protein sequence ID" value="PKI83074.1"/>
    <property type="molecule type" value="Genomic_DNA"/>
</dbReference>
<dbReference type="InterPro" id="IPR002661">
    <property type="entry name" value="Ribosome_recyc_fac"/>
</dbReference>
<dbReference type="GO" id="GO:0043023">
    <property type="term" value="F:ribosomal large subunit binding"/>
    <property type="evidence" value="ECO:0007669"/>
    <property type="project" value="TreeGrafter"/>
</dbReference>
<evidence type="ECO:0000313" key="6">
    <source>
        <dbReference type="EMBL" id="PKI83074.1"/>
    </source>
</evidence>
<dbReference type="SUPFAM" id="SSF55194">
    <property type="entry name" value="Ribosome recycling factor, RRF"/>
    <property type="match status" value="1"/>
</dbReference>
<dbReference type="InterPro" id="IPR036191">
    <property type="entry name" value="RRF_sf"/>
</dbReference>
<dbReference type="GO" id="GO:0006412">
    <property type="term" value="P:translation"/>
    <property type="evidence" value="ECO:0007669"/>
    <property type="project" value="UniProtKB-KW"/>
</dbReference>
<dbReference type="OrthoDB" id="407355at2759"/>
<feature type="domain" description="Ribosome recycling factor" evidence="5">
    <location>
        <begin position="88"/>
        <end position="244"/>
    </location>
</feature>
<proteinExistence type="inferred from homology"/>
<evidence type="ECO:0000259" key="5">
    <source>
        <dbReference type="Pfam" id="PF01765"/>
    </source>
</evidence>
<comment type="similarity">
    <text evidence="1">Belongs to the RRF family.</text>
</comment>
<feature type="region of interest" description="Disordered" evidence="4">
    <location>
        <begin position="201"/>
        <end position="225"/>
    </location>
</feature>
<accession>A0A2N1J966</accession>
<dbReference type="GO" id="GO:0005739">
    <property type="term" value="C:mitochondrion"/>
    <property type="evidence" value="ECO:0007669"/>
    <property type="project" value="TreeGrafter"/>
</dbReference>
<evidence type="ECO:0000313" key="7">
    <source>
        <dbReference type="Proteomes" id="UP000232875"/>
    </source>
</evidence>
<organism evidence="6 7">
    <name type="scientific">Malassezia vespertilionis</name>
    <dbReference type="NCBI Taxonomy" id="2020962"/>
    <lineage>
        <taxon>Eukaryota</taxon>
        <taxon>Fungi</taxon>
        <taxon>Dikarya</taxon>
        <taxon>Basidiomycota</taxon>
        <taxon>Ustilaginomycotina</taxon>
        <taxon>Malasseziomycetes</taxon>
        <taxon>Malasseziales</taxon>
        <taxon>Malasseziaceae</taxon>
        <taxon>Malassezia</taxon>
    </lineage>
</organism>
<comment type="function">
    <text evidence="3">Necessary for protein synthesis in mitochondria. Functions as a ribosome recycling factor in mitochondria.</text>
</comment>
<evidence type="ECO:0000256" key="2">
    <source>
        <dbReference type="ARBA" id="ARBA00022917"/>
    </source>
</evidence>
<dbReference type="AlphaFoldDB" id="A0A2N1J966"/>
<evidence type="ECO:0000256" key="4">
    <source>
        <dbReference type="SAM" id="MobiDB-lite"/>
    </source>
</evidence>
<dbReference type="PANTHER" id="PTHR20982">
    <property type="entry name" value="RIBOSOME RECYCLING FACTOR"/>
    <property type="match status" value="1"/>
</dbReference>
<protein>
    <recommendedName>
        <fullName evidence="5">Ribosome recycling factor domain-containing protein</fullName>
    </recommendedName>
</protein>
<dbReference type="Gene3D" id="1.10.132.20">
    <property type="entry name" value="Ribosome-recycling factor"/>
    <property type="match status" value="1"/>
</dbReference>